<evidence type="ECO:0000256" key="8">
    <source>
        <dbReference type="ARBA" id="ARBA00047848"/>
    </source>
</evidence>
<protein>
    <recommendedName>
        <fullName evidence="3">Prephenate dehydratase</fullName>
        <ecNumber evidence="2">4.2.1.51</ecNumber>
    </recommendedName>
</protein>
<dbReference type="SUPFAM" id="SSF53850">
    <property type="entry name" value="Periplasmic binding protein-like II"/>
    <property type="match status" value="1"/>
</dbReference>
<dbReference type="InterPro" id="IPR045865">
    <property type="entry name" value="ACT-like_dom_sf"/>
</dbReference>
<dbReference type="GO" id="GO:0004664">
    <property type="term" value="F:prephenate dehydratase activity"/>
    <property type="evidence" value="ECO:0007669"/>
    <property type="project" value="UniProtKB-EC"/>
</dbReference>
<dbReference type="PIRSF" id="PIRSF001500">
    <property type="entry name" value="Chor_mut_pdt_Ppr"/>
    <property type="match status" value="1"/>
</dbReference>
<keyword evidence="6" id="KW-0584">Phenylalanine biosynthesis</keyword>
<feature type="domain" description="ACT" evidence="11">
    <location>
        <begin position="191"/>
        <end position="267"/>
    </location>
</feature>
<evidence type="ECO:0000256" key="7">
    <source>
        <dbReference type="ARBA" id="ARBA00023239"/>
    </source>
</evidence>
<evidence type="ECO:0000256" key="5">
    <source>
        <dbReference type="ARBA" id="ARBA00023141"/>
    </source>
</evidence>
<organism evidence="12 13">
    <name type="scientific">Candidatus Dormiibacter inghamiae</name>
    <dbReference type="NCBI Taxonomy" id="3127013"/>
    <lineage>
        <taxon>Bacteria</taxon>
        <taxon>Bacillati</taxon>
        <taxon>Candidatus Dormiibacterota</taxon>
        <taxon>Candidatus Dormibacteria</taxon>
        <taxon>Candidatus Dormibacterales</taxon>
        <taxon>Candidatus Dormibacteraceae</taxon>
        <taxon>Candidatus Dormiibacter</taxon>
    </lineage>
</organism>
<evidence type="ECO:0000256" key="6">
    <source>
        <dbReference type="ARBA" id="ARBA00023222"/>
    </source>
</evidence>
<dbReference type="PROSITE" id="PS51171">
    <property type="entry name" value="PREPHENATE_DEHYDR_3"/>
    <property type="match status" value="1"/>
</dbReference>
<keyword evidence="7" id="KW-0456">Lyase</keyword>
<evidence type="ECO:0000256" key="1">
    <source>
        <dbReference type="ARBA" id="ARBA00004741"/>
    </source>
</evidence>
<dbReference type="CDD" id="cd04905">
    <property type="entry name" value="ACT_CM-PDT"/>
    <property type="match status" value="1"/>
</dbReference>
<dbReference type="InterPro" id="IPR001086">
    <property type="entry name" value="Preph_deHydtase"/>
</dbReference>
<dbReference type="CDD" id="cd13631">
    <property type="entry name" value="PBP2_Ct-PDT_like"/>
    <property type="match status" value="1"/>
</dbReference>
<feature type="site" description="Essential for prephenate dehydratase activity" evidence="9">
    <location>
        <position position="168"/>
    </location>
</feature>
<gene>
    <name evidence="12" type="ORF">JF888_11455</name>
</gene>
<evidence type="ECO:0000256" key="4">
    <source>
        <dbReference type="ARBA" id="ARBA00022605"/>
    </source>
</evidence>
<comment type="caution">
    <text evidence="12">The sequence shown here is derived from an EMBL/GenBank/DDBJ whole genome shotgun (WGS) entry which is preliminary data.</text>
</comment>
<dbReference type="Gene3D" id="3.40.190.10">
    <property type="entry name" value="Periplasmic binding protein-like II"/>
    <property type="match status" value="2"/>
</dbReference>
<dbReference type="GO" id="GO:0009094">
    <property type="term" value="P:L-phenylalanine biosynthetic process"/>
    <property type="evidence" value="ECO:0007669"/>
    <property type="project" value="UniProtKB-KW"/>
</dbReference>
<keyword evidence="4" id="KW-0028">Amino-acid biosynthesis</keyword>
<dbReference type="PANTHER" id="PTHR21022:SF19">
    <property type="entry name" value="PREPHENATE DEHYDRATASE-RELATED"/>
    <property type="match status" value="1"/>
</dbReference>
<keyword evidence="5" id="KW-0057">Aromatic amino acid biosynthesis</keyword>
<accession>A0A934KAW4</accession>
<evidence type="ECO:0000313" key="13">
    <source>
        <dbReference type="Proteomes" id="UP000620075"/>
    </source>
</evidence>
<dbReference type="InterPro" id="IPR008242">
    <property type="entry name" value="Chor_mutase/pphenate_deHydtase"/>
</dbReference>
<evidence type="ECO:0000256" key="3">
    <source>
        <dbReference type="ARBA" id="ARBA00021872"/>
    </source>
</evidence>
<dbReference type="SUPFAM" id="SSF55021">
    <property type="entry name" value="ACT-like"/>
    <property type="match status" value="1"/>
</dbReference>
<evidence type="ECO:0000256" key="2">
    <source>
        <dbReference type="ARBA" id="ARBA00013147"/>
    </source>
</evidence>
<evidence type="ECO:0000313" key="12">
    <source>
        <dbReference type="EMBL" id="MBJ7603792.1"/>
    </source>
</evidence>
<dbReference type="GO" id="GO:0005737">
    <property type="term" value="C:cytoplasm"/>
    <property type="evidence" value="ECO:0007669"/>
    <property type="project" value="TreeGrafter"/>
</dbReference>
<dbReference type="InterPro" id="IPR002912">
    <property type="entry name" value="ACT_dom"/>
</dbReference>
<evidence type="ECO:0000259" key="11">
    <source>
        <dbReference type="PROSITE" id="PS51671"/>
    </source>
</evidence>
<proteinExistence type="predicted"/>
<dbReference type="PANTHER" id="PTHR21022">
    <property type="entry name" value="PREPHENATE DEHYDRATASE P PROTEIN"/>
    <property type="match status" value="1"/>
</dbReference>
<evidence type="ECO:0000259" key="10">
    <source>
        <dbReference type="PROSITE" id="PS51171"/>
    </source>
</evidence>
<dbReference type="Proteomes" id="UP000620075">
    <property type="component" value="Unassembled WGS sequence"/>
</dbReference>
<comment type="catalytic activity">
    <reaction evidence="8">
        <text>prephenate + H(+) = 3-phenylpyruvate + CO2 + H2O</text>
        <dbReference type="Rhea" id="RHEA:21648"/>
        <dbReference type="ChEBI" id="CHEBI:15377"/>
        <dbReference type="ChEBI" id="CHEBI:15378"/>
        <dbReference type="ChEBI" id="CHEBI:16526"/>
        <dbReference type="ChEBI" id="CHEBI:18005"/>
        <dbReference type="ChEBI" id="CHEBI:29934"/>
        <dbReference type="EC" id="4.2.1.51"/>
    </reaction>
</comment>
<reference evidence="12 13" key="1">
    <citation type="submission" date="2020-10" db="EMBL/GenBank/DDBJ databases">
        <title>Ca. Dormibacterota MAGs.</title>
        <authorList>
            <person name="Montgomery K."/>
        </authorList>
    </citation>
    <scope>NUCLEOTIDE SEQUENCE [LARGE SCALE GENOMIC DNA]</scope>
    <source>
        <strain evidence="12">SC8811_S16_3</strain>
    </source>
</reference>
<dbReference type="EMBL" id="JAEKNQ010000040">
    <property type="protein sequence ID" value="MBJ7603792.1"/>
    <property type="molecule type" value="Genomic_DNA"/>
</dbReference>
<evidence type="ECO:0000256" key="9">
    <source>
        <dbReference type="PIRSR" id="PIRSR001500-2"/>
    </source>
</evidence>
<dbReference type="EC" id="4.2.1.51" evidence="2"/>
<dbReference type="AlphaFoldDB" id="A0A934KAW4"/>
<feature type="domain" description="Prephenate dehydratase" evidence="10">
    <location>
        <begin position="2"/>
        <end position="175"/>
    </location>
</feature>
<sequence length="281" mass="30476">MRVGFQGEAGAYSEEALFALFPAAAAWGFRTFEQTFDALLSGEIEAAVLPVENTLGGIVQEVNDLLWDRKGLKLTGEYIHPIRHHLLGRRNDVPQRVISHPQALAQVRRFLEARGLAAVPFYDTAGAARQVAERPEAGTAAVASARAGRRYGLDVLAASIQDSDSNRTRFVVGERGRPERPAAGRPGWKTSLCFAAAHQPGSLFRALECFSARQVNLARLESRPLLGKPFEYLFFLDFQIGDPDQAEAALSALESRAAEVRLFGTFGPLSGGLDGGEQLGQ</sequence>
<dbReference type="Gene3D" id="3.30.70.260">
    <property type="match status" value="1"/>
</dbReference>
<dbReference type="PROSITE" id="PS51671">
    <property type="entry name" value="ACT"/>
    <property type="match status" value="1"/>
</dbReference>
<name>A0A934KAW4_9BACT</name>
<dbReference type="Pfam" id="PF00800">
    <property type="entry name" value="PDT"/>
    <property type="match status" value="1"/>
</dbReference>
<comment type="pathway">
    <text evidence="1">Amino-acid biosynthesis; L-phenylalanine biosynthesis; phenylpyruvate from prephenate: step 1/1.</text>
</comment>
<dbReference type="RefSeq" id="WP_338180382.1">
    <property type="nucleotide sequence ID" value="NZ_JAEKNQ010000040.1"/>
</dbReference>